<evidence type="ECO:0000313" key="8">
    <source>
        <dbReference type="EMBL" id="SFO10526.1"/>
    </source>
</evidence>
<dbReference type="RefSeq" id="WP_091685596.1">
    <property type="nucleotide sequence ID" value="NZ_BAABFM010000073.1"/>
</dbReference>
<feature type="transmembrane region" description="Helical" evidence="6">
    <location>
        <begin position="531"/>
        <end position="553"/>
    </location>
</feature>
<dbReference type="EMBL" id="FOWD01000009">
    <property type="protein sequence ID" value="SFO10526.1"/>
    <property type="molecule type" value="Genomic_DNA"/>
</dbReference>
<sequence>MKSMNLPRNKKSKHSTSYSYQPSKGYNKLYMLPLVAVMSILPLIMYLYEFDSGLSGFSWHSSNGEELDIFLFYKQVFFIVICLIMLFFLIWKGYIEKKKTRFLPIFIPLSLYGLLALLSTVFSDYPSLGFKGTSGHFESIFVILGYCLLVYYAYLFIETEDDIKFILKYFLMGILIMIFLGILQATGNDFFATTIGKKLYTPERYWDQLDSFKLTFGPKRVYITLFNPNYVGVYVSLILPLIAGLLLTEKKLKTSLLYLGIILGLIICLLGAESKAGFISLFIALIITIIFYRKYIFRNIKITLLIIGIFITLIIGFRSAISSTFNKVVSNINIILNKKAEFSLTDIKTEEVLTITYKGNNLVVDLNKFDENIDITMKDTNGKDIETTIDTNTLTSTITDERFSGITVTPVVYDSLLCVQINIEGRDWVFSNQFEDGTFYYLNYFGGFDKINKAESSLFTGYENFASGRGYIWSRTIPLLKDNIILGSGADTFTIQFPHQDYVYRTNMGYDTQIITKPHSLYLQISVQSGVLSLIAFLVFFIAYFISCIKIYINGKFDTYFKRVGVAIFIGVVAYMVSGISNDSTITVAPIAWALIGIGIACNYKVKEQISNKAKA</sequence>
<keyword evidence="9" id="KW-1185">Reference proteome</keyword>
<dbReference type="GO" id="GO:0016020">
    <property type="term" value="C:membrane"/>
    <property type="evidence" value="ECO:0007669"/>
    <property type="project" value="UniProtKB-SubCell"/>
</dbReference>
<keyword evidence="3 6" id="KW-1133">Transmembrane helix</keyword>
<evidence type="ECO:0000256" key="3">
    <source>
        <dbReference type="ARBA" id="ARBA00022989"/>
    </source>
</evidence>
<dbReference type="PANTHER" id="PTHR37422">
    <property type="entry name" value="TEICHURONIC ACID BIOSYNTHESIS PROTEIN TUAE"/>
    <property type="match status" value="1"/>
</dbReference>
<feature type="transmembrane region" description="Helical" evidence="6">
    <location>
        <begin position="560"/>
        <end position="580"/>
    </location>
</feature>
<reference evidence="8 9" key="1">
    <citation type="submission" date="2016-10" db="EMBL/GenBank/DDBJ databases">
        <authorList>
            <person name="de Groot N.N."/>
        </authorList>
    </citation>
    <scope>NUCLEOTIDE SEQUENCE [LARGE SCALE GENOMIC DNA]</scope>
    <source>
        <strain evidence="8 9">DSM 1283</strain>
    </source>
</reference>
<feature type="transmembrane region" description="Helical" evidence="6">
    <location>
        <begin position="586"/>
        <end position="606"/>
    </location>
</feature>
<evidence type="ECO:0000256" key="2">
    <source>
        <dbReference type="ARBA" id="ARBA00022692"/>
    </source>
</evidence>
<feature type="transmembrane region" description="Helical" evidence="6">
    <location>
        <begin position="69"/>
        <end position="90"/>
    </location>
</feature>
<dbReference type="Pfam" id="PF04932">
    <property type="entry name" value="Wzy_C"/>
    <property type="match status" value="1"/>
</dbReference>
<feature type="transmembrane region" description="Helical" evidence="6">
    <location>
        <begin position="302"/>
        <end position="321"/>
    </location>
</feature>
<feature type="transmembrane region" description="Helical" evidence="6">
    <location>
        <begin position="102"/>
        <end position="123"/>
    </location>
</feature>
<dbReference type="PANTHER" id="PTHR37422:SF13">
    <property type="entry name" value="LIPOPOLYSACCHARIDE BIOSYNTHESIS PROTEIN PA4999-RELATED"/>
    <property type="match status" value="1"/>
</dbReference>
<feature type="transmembrane region" description="Helical" evidence="6">
    <location>
        <begin position="135"/>
        <end position="157"/>
    </location>
</feature>
<evidence type="ECO:0000256" key="6">
    <source>
        <dbReference type="SAM" id="Phobius"/>
    </source>
</evidence>
<accession>A0A1I5EGV0</accession>
<name>A0A1I5EGV0_9FIRM</name>
<evidence type="ECO:0000256" key="1">
    <source>
        <dbReference type="ARBA" id="ARBA00004141"/>
    </source>
</evidence>
<evidence type="ECO:0000259" key="7">
    <source>
        <dbReference type="Pfam" id="PF04932"/>
    </source>
</evidence>
<comment type="subcellular location">
    <subcellularLocation>
        <location evidence="1">Membrane</location>
        <topology evidence="1">Multi-pass membrane protein</topology>
    </subcellularLocation>
</comment>
<gene>
    <name evidence="8" type="ORF">SAMN04489757_10946</name>
</gene>
<keyword evidence="4 6" id="KW-0472">Membrane</keyword>
<feature type="transmembrane region" description="Helical" evidence="6">
    <location>
        <begin position="29"/>
        <end position="49"/>
    </location>
</feature>
<feature type="transmembrane region" description="Helical" evidence="6">
    <location>
        <begin position="230"/>
        <end position="248"/>
    </location>
</feature>
<dbReference type="InterPro" id="IPR051533">
    <property type="entry name" value="WaaL-like"/>
</dbReference>
<evidence type="ECO:0000313" key="9">
    <source>
        <dbReference type="Proteomes" id="UP000198806"/>
    </source>
</evidence>
<keyword evidence="8" id="KW-0436">Ligase</keyword>
<evidence type="ECO:0000256" key="5">
    <source>
        <dbReference type="SAM" id="MobiDB-lite"/>
    </source>
</evidence>
<dbReference type="STRING" id="1527.SAMN04489757_10946"/>
<protein>
    <submittedName>
        <fullName evidence="8">O-Antigen ligase</fullName>
    </submittedName>
</protein>
<dbReference type="GO" id="GO:0016874">
    <property type="term" value="F:ligase activity"/>
    <property type="evidence" value="ECO:0007669"/>
    <property type="project" value="UniProtKB-KW"/>
</dbReference>
<keyword evidence="2 6" id="KW-0812">Transmembrane</keyword>
<dbReference type="AlphaFoldDB" id="A0A1I5EGV0"/>
<dbReference type="OrthoDB" id="1762823at2"/>
<feature type="domain" description="O-antigen ligase-related" evidence="7">
    <location>
        <begin position="460"/>
        <end position="538"/>
    </location>
</feature>
<dbReference type="Proteomes" id="UP000198806">
    <property type="component" value="Unassembled WGS sequence"/>
</dbReference>
<dbReference type="InterPro" id="IPR007016">
    <property type="entry name" value="O-antigen_ligase-rel_domated"/>
</dbReference>
<feature type="region of interest" description="Disordered" evidence="5">
    <location>
        <begin position="1"/>
        <end position="20"/>
    </location>
</feature>
<feature type="transmembrane region" description="Helical" evidence="6">
    <location>
        <begin position="255"/>
        <end position="272"/>
    </location>
</feature>
<feature type="transmembrane region" description="Helical" evidence="6">
    <location>
        <begin position="169"/>
        <end position="187"/>
    </location>
</feature>
<organism evidence="8 9">
    <name type="scientific">Anaerocolumna aminovalerica</name>
    <dbReference type="NCBI Taxonomy" id="1527"/>
    <lineage>
        <taxon>Bacteria</taxon>
        <taxon>Bacillati</taxon>
        <taxon>Bacillota</taxon>
        <taxon>Clostridia</taxon>
        <taxon>Lachnospirales</taxon>
        <taxon>Lachnospiraceae</taxon>
        <taxon>Anaerocolumna</taxon>
    </lineage>
</organism>
<evidence type="ECO:0000256" key="4">
    <source>
        <dbReference type="ARBA" id="ARBA00023136"/>
    </source>
</evidence>
<feature type="transmembrane region" description="Helical" evidence="6">
    <location>
        <begin position="278"/>
        <end position="295"/>
    </location>
</feature>
<proteinExistence type="predicted"/>